<dbReference type="Proteomes" id="UP000030907">
    <property type="component" value="Chromosome"/>
</dbReference>
<evidence type="ECO:0000313" key="7">
    <source>
        <dbReference type="Proteomes" id="UP000030907"/>
    </source>
</evidence>
<comment type="similarity">
    <text evidence="1">Belongs to the LysR transcriptional regulatory family.</text>
</comment>
<dbReference type="PANTHER" id="PTHR30118:SF15">
    <property type="entry name" value="TRANSCRIPTIONAL REGULATORY PROTEIN"/>
    <property type="match status" value="1"/>
</dbReference>
<dbReference type="InterPro" id="IPR036388">
    <property type="entry name" value="WH-like_DNA-bd_sf"/>
</dbReference>
<dbReference type="Pfam" id="PF03466">
    <property type="entry name" value="LysR_substrate"/>
    <property type="match status" value="1"/>
</dbReference>
<dbReference type="SUPFAM" id="SSF53850">
    <property type="entry name" value="Periplasmic binding protein-like II"/>
    <property type="match status" value="1"/>
</dbReference>
<dbReference type="Gene3D" id="1.10.10.10">
    <property type="entry name" value="Winged helix-like DNA-binding domain superfamily/Winged helix DNA-binding domain"/>
    <property type="match status" value="1"/>
</dbReference>
<dbReference type="InterPro" id="IPR000847">
    <property type="entry name" value="LysR_HTH_N"/>
</dbReference>
<dbReference type="RefSeq" id="WP_052208175.1">
    <property type="nucleotide sequence ID" value="NZ_CP009122.1"/>
</dbReference>
<evidence type="ECO:0000256" key="4">
    <source>
        <dbReference type="ARBA" id="ARBA00023163"/>
    </source>
</evidence>
<dbReference type="InterPro" id="IPR037402">
    <property type="entry name" value="YidZ_PBP2"/>
</dbReference>
<dbReference type="OrthoDB" id="8339333at2"/>
<dbReference type="SUPFAM" id="SSF46785">
    <property type="entry name" value="Winged helix' DNA-binding domain"/>
    <property type="match status" value="1"/>
</dbReference>
<evidence type="ECO:0000259" key="5">
    <source>
        <dbReference type="PROSITE" id="PS50931"/>
    </source>
</evidence>
<keyword evidence="3" id="KW-0238">DNA-binding</keyword>
<sequence>MIDSPEKTPSLKRLRRQDLNLFVVLDAIYREQSLTAAGERLGLTQPAMSHALRRLREMMGDDLFGRQGASMTPTPFARNIISDVRRALLILEGRLHEQRRFDPVNANQIFRLGLSERTEIILLPNLIDWLGREAPGVSVVSTDTRPDGIESGLANGHVDLVLEASVPVSAAIRRRMLAQDELVVAVRRGHSVLSGRSLSLEQYLALNHVLVAGNRGAGVEDHELSRRGLRRTVVVQCQSHKSALEIILHSDILLTLSRLEAETITAADELEFYPFPLDAPMPPLTLYWHASMQDDPANSWLRQAIDLLMLNDKTA</sequence>
<evidence type="ECO:0000313" key="6">
    <source>
        <dbReference type="EMBL" id="AJA09284.1"/>
    </source>
</evidence>
<organism evidence="6 7">
    <name type="scientific">Sphingopyxis fribergensis</name>
    <dbReference type="NCBI Taxonomy" id="1515612"/>
    <lineage>
        <taxon>Bacteria</taxon>
        <taxon>Pseudomonadati</taxon>
        <taxon>Pseudomonadota</taxon>
        <taxon>Alphaproteobacteria</taxon>
        <taxon>Sphingomonadales</taxon>
        <taxon>Sphingomonadaceae</taxon>
        <taxon>Sphingopyxis</taxon>
    </lineage>
</organism>
<proteinExistence type="inferred from homology"/>
<keyword evidence="7" id="KW-1185">Reference proteome</keyword>
<dbReference type="Pfam" id="PF00126">
    <property type="entry name" value="HTH_1"/>
    <property type="match status" value="1"/>
</dbReference>
<dbReference type="STRING" id="1515612.SKP52_11940"/>
<dbReference type="InterPro" id="IPR036390">
    <property type="entry name" value="WH_DNA-bd_sf"/>
</dbReference>
<dbReference type="CDD" id="cd08417">
    <property type="entry name" value="PBP2_Nitroaromatics_like"/>
    <property type="match status" value="1"/>
</dbReference>
<dbReference type="InterPro" id="IPR005119">
    <property type="entry name" value="LysR_subst-bd"/>
</dbReference>
<dbReference type="PANTHER" id="PTHR30118">
    <property type="entry name" value="HTH-TYPE TRANSCRIPTIONAL REGULATOR LEUO-RELATED"/>
    <property type="match status" value="1"/>
</dbReference>
<keyword evidence="4" id="KW-0804">Transcription</keyword>
<keyword evidence="2" id="KW-0805">Transcription regulation</keyword>
<accession>A0A0A7PH40</accession>
<dbReference type="HOGENOM" id="CLU_039613_39_0_5"/>
<feature type="domain" description="HTH lysR-type" evidence="5">
    <location>
        <begin position="17"/>
        <end position="74"/>
    </location>
</feature>
<name>A0A0A7PH40_9SPHN</name>
<gene>
    <name evidence="6" type="ORF">SKP52_11940</name>
</gene>
<dbReference type="InterPro" id="IPR050389">
    <property type="entry name" value="LysR-type_TF"/>
</dbReference>
<dbReference type="EMBL" id="CP009122">
    <property type="protein sequence ID" value="AJA09284.1"/>
    <property type="molecule type" value="Genomic_DNA"/>
</dbReference>
<evidence type="ECO:0000256" key="1">
    <source>
        <dbReference type="ARBA" id="ARBA00009437"/>
    </source>
</evidence>
<dbReference type="GO" id="GO:0003677">
    <property type="term" value="F:DNA binding"/>
    <property type="evidence" value="ECO:0007669"/>
    <property type="project" value="UniProtKB-KW"/>
</dbReference>
<evidence type="ECO:0000256" key="3">
    <source>
        <dbReference type="ARBA" id="ARBA00023125"/>
    </source>
</evidence>
<reference evidence="6 7" key="1">
    <citation type="journal article" date="2015" name="Int. J. Syst. Evol. Microbiol.">
        <title>Description of Sphingopyxis fribergensis sp. nov. - a soil bacterium with the ability to degrade styrene and phenylacetic acid.</title>
        <authorList>
            <person name="Oelschlagel M."/>
            <person name="Ruckert C."/>
            <person name="Kalinowski J."/>
            <person name="Schmidt G."/>
            <person name="Schlomann M."/>
            <person name="Tischler D."/>
        </authorList>
    </citation>
    <scope>NUCLEOTIDE SEQUENCE [LARGE SCALE GENOMIC DNA]</scope>
    <source>
        <strain evidence="6 7">Kp5.2</strain>
    </source>
</reference>
<dbReference type="GO" id="GO:0003700">
    <property type="term" value="F:DNA-binding transcription factor activity"/>
    <property type="evidence" value="ECO:0007669"/>
    <property type="project" value="InterPro"/>
</dbReference>
<dbReference type="PRINTS" id="PR00039">
    <property type="entry name" value="HTHLYSR"/>
</dbReference>
<dbReference type="Gene3D" id="3.40.190.10">
    <property type="entry name" value="Periplasmic binding protein-like II"/>
    <property type="match status" value="2"/>
</dbReference>
<dbReference type="KEGG" id="sphk:SKP52_11940"/>
<evidence type="ECO:0000256" key="2">
    <source>
        <dbReference type="ARBA" id="ARBA00023015"/>
    </source>
</evidence>
<dbReference type="PROSITE" id="PS50931">
    <property type="entry name" value="HTH_LYSR"/>
    <property type="match status" value="1"/>
</dbReference>
<dbReference type="AlphaFoldDB" id="A0A0A7PH40"/>
<protein>
    <submittedName>
        <fullName evidence="6">Putative transcription regulator protein</fullName>
    </submittedName>
</protein>